<feature type="transmembrane region" description="Helical" evidence="14">
    <location>
        <begin position="190"/>
        <end position="210"/>
    </location>
</feature>
<evidence type="ECO:0000313" key="15">
    <source>
        <dbReference type="Proteomes" id="UP000095287"/>
    </source>
</evidence>
<feature type="transmembrane region" description="Helical" evidence="14">
    <location>
        <begin position="146"/>
        <end position="170"/>
    </location>
</feature>
<feature type="transmembrane region" description="Helical" evidence="14">
    <location>
        <begin position="263"/>
        <end position="282"/>
    </location>
</feature>
<evidence type="ECO:0000256" key="4">
    <source>
        <dbReference type="ARBA" id="ARBA00011967"/>
    </source>
</evidence>
<evidence type="ECO:0000256" key="1">
    <source>
        <dbReference type="ARBA" id="ARBA00004477"/>
    </source>
</evidence>
<comment type="similarity">
    <text evidence="3 14">Belongs to the ALG10 glucosyltransferase family.</text>
</comment>
<evidence type="ECO:0000256" key="3">
    <source>
        <dbReference type="ARBA" id="ARBA00010600"/>
    </source>
</evidence>
<evidence type="ECO:0000256" key="9">
    <source>
        <dbReference type="ARBA" id="ARBA00022824"/>
    </source>
</evidence>
<evidence type="ECO:0000256" key="7">
    <source>
        <dbReference type="ARBA" id="ARBA00022679"/>
    </source>
</evidence>
<dbReference type="EC" id="2.4.1.256" evidence="4 14"/>
<feature type="transmembrane region" description="Helical" evidence="14">
    <location>
        <begin position="93"/>
        <end position="113"/>
    </location>
</feature>
<dbReference type="WBParaSite" id="L893_g32860.t1">
    <property type="protein sequence ID" value="L893_g32860.t1"/>
    <property type="gene ID" value="L893_g32860"/>
</dbReference>
<evidence type="ECO:0000256" key="10">
    <source>
        <dbReference type="ARBA" id="ARBA00022989"/>
    </source>
</evidence>
<comment type="function">
    <text evidence="12">Dol-P-Glc:Glc(2)Man(9)GlcNAc(2)-PP-Dol alpha-1,2-glucosyltransferase that operates in the biosynthetic pathway of dolichol-linked oligosaccharides, the glycan precursors employed in protein asparagine (N)-glycosylation. The assembly of dolichol-linked oligosaccharides begins on the cytosolic side of the endoplasmic reticulum membrane and finishes in its lumen. The sequential addition of sugars to dolichol pyrophosphate produces dolichol-linked oligosaccharides containing fourteen sugars, including two GlcNAcs, nine mannoses and three glucoses. Once assembled, the oligosaccharide is transferred from the lipid to nascent proteins by oligosaccharyltransferases. In the lumen of the endoplasmic reticulum, adds the third and last glucose residue from dolichyl phosphate glucose (Dol-P-Glc) onto the lipid-linked oligosaccharide intermediate Glc(2)Man(9)GlcNAc(2)-PP-Dol to produce Glc(3)Man(9)GlcNAc(2)-PP-Dol.</text>
</comment>
<dbReference type="GO" id="GO:0106073">
    <property type="term" value="F:dolichyl pyrophosphate Glc2Man9GlcNAc2 alpha-1,2-glucosyltransferase activity"/>
    <property type="evidence" value="ECO:0007669"/>
    <property type="project" value="UniProtKB-UniRule"/>
</dbReference>
<keyword evidence="15" id="KW-1185">Reference proteome</keyword>
<keyword evidence="9" id="KW-0256">Endoplasmic reticulum</keyword>
<evidence type="ECO:0000313" key="16">
    <source>
        <dbReference type="WBParaSite" id="L893_g32860.t1"/>
    </source>
</evidence>
<evidence type="ECO:0000256" key="5">
    <source>
        <dbReference type="ARBA" id="ARBA00018512"/>
    </source>
</evidence>
<comment type="catalytic activity">
    <reaction evidence="13">
        <text>an alpha-D-Glc-(1-&gt;3)-alpha-D-Glc-(1-&gt;3)-alpha-D-Man-(1-&gt;2)-alpha-D-Man-(1-&gt;2)-alpha-D-Man-(1-&gt;3)-[alpha-D-Man-(1-&gt;2)-alpha-D-Man-(1-&gt;3)-[alpha-D-Man-(1-&gt;2)-alpha-D-Man-(1-&gt;6)]-alpha-D-Man-(1-&gt;6)]-beta-D-Man-(1-&gt;4)-beta-D-GlcNAc-(1-&gt;4)-alpha-D-GlcNAc-diphospho-di-trans,poly-cis-dolichol + a di-trans,poly-cis-dolichyl beta-D-glucosyl phosphate = a alpha-D-Glc-(1-&gt;2)-alpha-D-Glc-(1-&gt;3)-alpha-D-Glc-(1-&gt;3)-alpha-D-Man-(1-&gt;2)-alpha-D-Man-(1-&gt;2)-alpha-D-Man-(1-&gt;3)-[alpha-D-Man-(1-&gt;2)-alpha-D-Man-(1-&gt;3)-[alpha-D-Man-(1-&gt;2)-alpha-D-Man-(1-&gt;6)]-alpha-D-Man-(1-&gt;6)]-beta-D-Man-(1-&gt;4)-beta-D-GlcNAc-(1-&gt;4)-alpha-D-GlcNAc-diphospho-di-trans,poly-cis-dolichol + a di-trans,poly-cis-dolichyl phosphate + H(+)</text>
        <dbReference type="Rhea" id="RHEA:29543"/>
        <dbReference type="Rhea" id="RHEA-COMP:19498"/>
        <dbReference type="Rhea" id="RHEA-COMP:19502"/>
        <dbReference type="Rhea" id="RHEA-COMP:19512"/>
        <dbReference type="Rhea" id="RHEA-COMP:19522"/>
        <dbReference type="ChEBI" id="CHEBI:15378"/>
        <dbReference type="ChEBI" id="CHEBI:57525"/>
        <dbReference type="ChEBI" id="CHEBI:57683"/>
        <dbReference type="ChEBI" id="CHEBI:132522"/>
        <dbReference type="ChEBI" id="CHEBI:132523"/>
        <dbReference type="EC" id="2.4.1.256"/>
    </reaction>
    <physiologicalReaction direction="left-to-right" evidence="13">
        <dbReference type="Rhea" id="RHEA:29544"/>
    </physiologicalReaction>
</comment>
<dbReference type="InterPro" id="IPR016900">
    <property type="entry name" value="Alg10"/>
</dbReference>
<keyword evidence="11 14" id="KW-0472">Membrane</keyword>
<comment type="subcellular location">
    <subcellularLocation>
        <location evidence="1">Endoplasmic reticulum membrane</location>
        <topology evidence="1">Multi-pass membrane protein</topology>
    </subcellularLocation>
</comment>
<organism evidence="15 16">
    <name type="scientific">Steinernema glaseri</name>
    <dbReference type="NCBI Taxonomy" id="37863"/>
    <lineage>
        <taxon>Eukaryota</taxon>
        <taxon>Metazoa</taxon>
        <taxon>Ecdysozoa</taxon>
        <taxon>Nematoda</taxon>
        <taxon>Chromadorea</taxon>
        <taxon>Rhabditida</taxon>
        <taxon>Tylenchina</taxon>
        <taxon>Panagrolaimomorpha</taxon>
        <taxon>Strongyloidoidea</taxon>
        <taxon>Steinernematidae</taxon>
        <taxon>Steinernema</taxon>
    </lineage>
</organism>
<dbReference type="Pfam" id="PF04922">
    <property type="entry name" value="DIE2_ALG10"/>
    <property type="match status" value="2"/>
</dbReference>
<evidence type="ECO:0000256" key="2">
    <source>
        <dbReference type="ARBA" id="ARBA00004922"/>
    </source>
</evidence>
<reference evidence="16" key="1">
    <citation type="submission" date="2016-11" db="UniProtKB">
        <authorList>
            <consortium name="WormBaseParasite"/>
        </authorList>
    </citation>
    <scope>IDENTIFICATION</scope>
</reference>
<dbReference type="Proteomes" id="UP000095287">
    <property type="component" value="Unplaced"/>
</dbReference>
<evidence type="ECO:0000256" key="8">
    <source>
        <dbReference type="ARBA" id="ARBA00022692"/>
    </source>
</evidence>
<evidence type="ECO:0000256" key="14">
    <source>
        <dbReference type="PIRNR" id="PIRNR028810"/>
    </source>
</evidence>
<comment type="pathway">
    <text evidence="2">Protein modification; protein glycosylation.</text>
</comment>
<accession>A0A1I8A4T7</accession>
<sequence length="408" mass="46911">MEYAVAALLTVCHGFAVRFAYEKVPEPYMDEIFHVNQTRAYCSGDFFFWNEKITTPPALYYLAMTFFCGVERYTNTLLVPVAFLVVHRLRLQLFPKSFAVADTLAILSVPVLLHSSLLFYTDLLSLAAVLAGVSFGIDQRYLLSSLFFGFSVLTRQTNIVWAFMFGVHSLLGGYRRSHPIGSLLGTAARLWSLVLLGIGFAFFVFTNKGIVLGDRSAHEPKLHLVQVLYASVFVAFSSAPHFLSHFPGLLRHLLSHPFRQLLFLIPIFLAIHFTTMDHPYLLADNRHIAFYVWQRFFRRHELLKYVYAPVYLCCVTYALKSVRTVPRLVVLLATIASCVVLVPAHLLEPRYFIIPYAVWRLGVKTAHLWTIVLETFFNVVVALTVLYLFYFRPFEWHNEPGVQQRFMW</sequence>
<dbReference type="AlphaFoldDB" id="A0A1I8A4T7"/>
<comment type="caution">
    <text evidence="14">Lacks conserved residue(s) required for the propagation of feature annotation.</text>
</comment>
<evidence type="ECO:0000256" key="12">
    <source>
        <dbReference type="ARBA" id="ARBA00044727"/>
    </source>
</evidence>
<evidence type="ECO:0000256" key="13">
    <source>
        <dbReference type="ARBA" id="ARBA00048064"/>
    </source>
</evidence>
<feature type="transmembrane region" description="Helical" evidence="14">
    <location>
        <begin position="325"/>
        <end position="347"/>
    </location>
</feature>
<keyword evidence="8 14" id="KW-0812">Transmembrane</keyword>
<proteinExistence type="inferred from homology"/>
<keyword evidence="6 14" id="KW-0328">Glycosyltransferase</keyword>
<dbReference type="PIRSF" id="PIRSF028810">
    <property type="entry name" value="Alpha1_2_glucosyltferase_Alg10"/>
    <property type="match status" value="1"/>
</dbReference>
<dbReference type="GO" id="GO:0005789">
    <property type="term" value="C:endoplasmic reticulum membrane"/>
    <property type="evidence" value="ECO:0007669"/>
    <property type="project" value="UniProtKB-SubCell"/>
</dbReference>
<dbReference type="PANTHER" id="PTHR12989">
    <property type="entry name" value="ALPHA-1,2-GLUCOSYLTRANSFERASE ALG10"/>
    <property type="match status" value="1"/>
</dbReference>
<feature type="transmembrane region" description="Helical" evidence="14">
    <location>
        <begin position="222"/>
        <end position="243"/>
    </location>
</feature>
<name>A0A1I8A4T7_9BILA</name>
<dbReference type="PANTHER" id="PTHR12989:SF10">
    <property type="entry name" value="DOL-P-GLC:GLC(2)MAN(9)GLCNAC(2)-PP-DOL ALPHA-1,2-GLUCOSYLTRANSFERASE-RELATED"/>
    <property type="match status" value="1"/>
</dbReference>
<feature type="transmembrane region" description="Helical" evidence="14">
    <location>
        <begin position="368"/>
        <end position="390"/>
    </location>
</feature>
<protein>
    <recommendedName>
        <fullName evidence="5 14">Dol-P-Glc:Glc(2)Man(9)GlcNAc(2)-PP-Dol alpha-1,2-glucosyltransferase</fullName>
        <ecNumber evidence="4 14">2.4.1.256</ecNumber>
    </recommendedName>
</protein>
<keyword evidence="7" id="KW-0808">Transferase</keyword>
<evidence type="ECO:0000256" key="11">
    <source>
        <dbReference type="ARBA" id="ARBA00023136"/>
    </source>
</evidence>
<keyword evidence="10 14" id="KW-1133">Transmembrane helix</keyword>
<evidence type="ECO:0000256" key="6">
    <source>
        <dbReference type="ARBA" id="ARBA00022676"/>
    </source>
</evidence>
<dbReference type="GO" id="GO:0006488">
    <property type="term" value="P:dolichol-linked oligosaccharide biosynthetic process"/>
    <property type="evidence" value="ECO:0007669"/>
    <property type="project" value="UniProtKB-UniRule"/>
</dbReference>